<protein>
    <submittedName>
        <fullName evidence="2">Uncharacterized protein</fullName>
    </submittedName>
</protein>
<gene>
    <name evidence="2" type="ORF">SAMN02745133_03154</name>
</gene>
<keyword evidence="3" id="KW-1185">Reference proteome</keyword>
<feature type="transmembrane region" description="Helical" evidence="1">
    <location>
        <begin position="56"/>
        <end position="80"/>
    </location>
</feature>
<sequence>MSAFISIHRFKIGISLFFLVISNIAIWSFNDILVIILKTRFWQQYSEYLLITTAKIYFLLNVIYFLSYQLLVFWSLGWLYNKMRNKEIIGILKKVFTFCTSKQTVVLALILSLIFSLFVIPALIPILPIELFIFPSLVAIVIIILSNYYRRERGQ</sequence>
<organism evidence="2 3">
    <name type="scientific">Desulforamulus putei DSM 12395</name>
    <dbReference type="NCBI Taxonomy" id="1121429"/>
    <lineage>
        <taxon>Bacteria</taxon>
        <taxon>Bacillati</taxon>
        <taxon>Bacillota</taxon>
        <taxon>Clostridia</taxon>
        <taxon>Eubacteriales</taxon>
        <taxon>Peptococcaceae</taxon>
        <taxon>Desulforamulus</taxon>
    </lineage>
</organism>
<feature type="transmembrane region" description="Helical" evidence="1">
    <location>
        <begin position="104"/>
        <end position="126"/>
    </location>
</feature>
<evidence type="ECO:0000313" key="2">
    <source>
        <dbReference type="EMBL" id="SHF64181.1"/>
    </source>
</evidence>
<name>A0A1M5DB77_9FIRM</name>
<evidence type="ECO:0000256" key="1">
    <source>
        <dbReference type="SAM" id="Phobius"/>
    </source>
</evidence>
<keyword evidence="1" id="KW-0472">Membrane</keyword>
<feature type="transmembrane region" description="Helical" evidence="1">
    <location>
        <begin position="132"/>
        <end position="149"/>
    </location>
</feature>
<feature type="transmembrane region" description="Helical" evidence="1">
    <location>
        <begin position="12"/>
        <end position="36"/>
    </location>
</feature>
<evidence type="ECO:0000313" key="3">
    <source>
        <dbReference type="Proteomes" id="UP000184148"/>
    </source>
</evidence>
<keyword evidence="1" id="KW-1133">Transmembrane helix</keyword>
<dbReference type="Proteomes" id="UP000184148">
    <property type="component" value="Unassembled WGS sequence"/>
</dbReference>
<keyword evidence="1" id="KW-0812">Transmembrane</keyword>
<dbReference type="AlphaFoldDB" id="A0A1M5DB77"/>
<accession>A0A1M5DB77</accession>
<proteinExistence type="predicted"/>
<dbReference type="STRING" id="1121429.SAMN02745133_03154"/>
<dbReference type="EMBL" id="FQUY01000048">
    <property type="protein sequence ID" value="SHF64181.1"/>
    <property type="molecule type" value="Genomic_DNA"/>
</dbReference>
<reference evidence="3" key="1">
    <citation type="submission" date="2016-11" db="EMBL/GenBank/DDBJ databases">
        <authorList>
            <person name="Varghese N."/>
            <person name="Submissions S."/>
        </authorList>
    </citation>
    <scope>NUCLEOTIDE SEQUENCE [LARGE SCALE GENOMIC DNA]</scope>
    <source>
        <strain evidence="3">DSM 12395</strain>
    </source>
</reference>